<dbReference type="eggNOG" id="COG1939">
    <property type="taxonomic scope" value="Bacteria"/>
</dbReference>
<keyword evidence="4" id="KW-0690">Ribosome biogenesis</keyword>
<dbReference type="GO" id="GO:0004525">
    <property type="term" value="F:ribonuclease III activity"/>
    <property type="evidence" value="ECO:0007669"/>
    <property type="project" value="InterPro"/>
</dbReference>
<evidence type="ECO:0000256" key="4">
    <source>
        <dbReference type="HAMAP-Rule" id="MF_01468"/>
    </source>
</evidence>
<dbReference type="SUPFAM" id="SSF69065">
    <property type="entry name" value="RNase III domain-like"/>
    <property type="match status" value="1"/>
</dbReference>
<keyword evidence="4" id="KW-0460">Magnesium</keyword>
<name>H9UC36_FERPD</name>
<dbReference type="InterPro" id="IPR000999">
    <property type="entry name" value="RNase_III_dom"/>
</dbReference>
<keyword evidence="4" id="KW-0698">rRNA processing</keyword>
<comment type="subunit">
    <text evidence="4">Homodimer.</text>
</comment>
<gene>
    <name evidence="4" type="primary">mrnC</name>
    <name evidence="6" type="ordered locus">Ferpe_0969</name>
</gene>
<keyword evidence="4" id="KW-0699">rRNA-binding</keyword>
<keyword evidence="3 4" id="KW-0378">Hydrolase</keyword>
<keyword evidence="1 4" id="KW-0540">Nuclease</keyword>
<dbReference type="CDD" id="cd00593">
    <property type="entry name" value="RIBOc"/>
    <property type="match status" value="1"/>
</dbReference>
<keyword evidence="7" id="KW-1185">Reference proteome</keyword>
<organism evidence="6 7">
    <name type="scientific">Fervidobacterium pennivorans (strain DSM 9078 / Ven5)</name>
    <dbReference type="NCBI Taxonomy" id="771875"/>
    <lineage>
        <taxon>Bacteria</taxon>
        <taxon>Thermotogati</taxon>
        <taxon>Thermotogota</taxon>
        <taxon>Thermotogae</taxon>
        <taxon>Thermotogales</taxon>
        <taxon>Fervidobacteriaceae</taxon>
        <taxon>Fervidobacterium</taxon>
    </lineage>
</organism>
<comment type="subcellular location">
    <subcellularLocation>
        <location evidence="4">Cytoplasm</location>
    </subcellularLocation>
</comment>
<dbReference type="HOGENOM" id="CLU_091169_2_1_0"/>
<accession>H9UC36</accession>
<keyword evidence="2 4" id="KW-0255">Endonuclease</keyword>
<comment type="similarity">
    <text evidence="4">Belongs to the MrnC RNase family.</text>
</comment>
<protein>
    <recommendedName>
        <fullName evidence="4">Mini-ribonuclease 3</fullName>
        <shortName evidence="4">Mini-3</shortName>
        <shortName evidence="4">Mini-RNase 3</shortName>
        <ecNumber evidence="4">3.1.26.-</ecNumber>
    </recommendedName>
    <alternativeName>
        <fullName evidence="4">Mini-RNase III</fullName>
        <shortName evidence="4">Mini-III</shortName>
    </alternativeName>
</protein>
<reference evidence="6" key="1">
    <citation type="submission" date="2012-03" db="EMBL/GenBank/DDBJ databases">
        <title>Complete sequence of Fervidobacterium pennivorans DSM 9078.</title>
        <authorList>
            <consortium name="US DOE Joint Genome Institute"/>
            <person name="Lucas S."/>
            <person name="Han J."/>
            <person name="Lapidus A."/>
            <person name="Cheng J.-F."/>
            <person name="Goodwin L."/>
            <person name="Pitluck S."/>
            <person name="Peters L."/>
            <person name="Ovchinnikova G."/>
            <person name="Lu M."/>
            <person name="Detter J.C."/>
            <person name="Han C."/>
            <person name="Tapia R."/>
            <person name="Land M."/>
            <person name="Hauser L."/>
            <person name="Kyrpides N."/>
            <person name="Ivanova N."/>
            <person name="Pagani I."/>
            <person name="Noll K.M."/>
            <person name="Woyke T."/>
        </authorList>
    </citation>
    <scope>NUCLEOTIDE SEQUENCE</scope>
    <source>
        <strain evidence="6">DSM 9078</strain>
    </source>
</reference>
<dbReference type="RefSeq" id="WP_014451520.1">
    <property type="nucleotide sequence ID" value="NC_017095.1"/>
</dbReference>
<dbReference type="Pfam" id="PF00636">
    <property type="entry name" value="Ribonuclease_3"/>
    <property type="match status" value="1"/>
</dbReference>
<sequence>MPQEMWKEEKNQVQPEAFEVFPEPSVNVEELSSDALAYLGDAVYNLYIKLYVLKDIKARELHRLSNTYVSREGQSKALDKILPILTEKEKDIVRRGMNSKSARKHGNDRLYIKSTGFEALIGYLYLTDKRRLAFLLKEGIRWEEV</sequence>
<dbReference type="PANTHER" id="PTHR34276">
    <property type="entry name" value="MINI-RIBONUCLEASE 3"/>
    <property type="match status" value="1"/>
</dbReference>
<dbReference type="GO" id="GO:0019843">
    <property type="term" value="F:rRNA binding"/>
    <property type="evidence" value="ECO:0007669"/>
    <property type="project" value="UniProtKB-UniRule"/>
</dbReference>
<feature type="domain" description="RNase III" evidence="5">
    <location>
        <begin position="15"/>
        <end position="141"/>
    </location>
</feature>
<dbReference type="STRING" id="771875.Ferpe_0969"/>
<evidence type="ECO:0000256" key="3">
    <source>
        <dbReference type="ARBA" id="ARBA00022801"/>
    </source>
</evidence>
<dbReference type="EMBL" id="CP003260">
    <property type="protein sequence ID" value="AFG35079.1"/>
    <property type="molecule type" value="Genomic_DNA"/>
</dbReference>
<dbReference type="Proteomes" id="UP000007384">
    <property type="component" value="Chromosome"/>
</dbReference>
<dbReference type="GO" id="GO:0005737">
    <property type="term" value="C:cytoplasm"/>
    <property type="evidence" value="ECO:0007669"/>
    <property type="project" value="UniProtKB-SubCell"/>
</dbReference>
<dbReference type="InterPro" id="IPR008226">
    <property type="entry name" value="Mini3_fam"/>
</dbReference>
<evidence type="ECO:0000259" key="5">
    <source>
        <dbReference type="SMART" id="SM00535"/>
    </source>
</evidence>
<dbReference type="AlphaFoldDB" id="H9UC36"/>
<dbReference type="HAMAP" id="MF_01468">
    <property type="entry name" value="RNase_Mini_III"/>
    <property type="match status" value="1"/>
</dbReference>
<dbReference type="GO" id="GO:0006364">
    <property type="term" value="P:rRNA processing"/>
    <property type="evidence" value="ECO:0007669"/>
    <property type="project" value="UniProtKB-UniRule"/>
</dbReference>
<comment type="function">
    <text evidence="4">Involved in correct processing of both the 5' and 3' ends of 23S rRNA precursor. Processes 30S rRNA precursor transcript even in absence of ribonuclease 3 (Rnc); Rnc processes 30S rRNA into smaller rRNA precursors.</text>
</comment>
<evidence type="ECO:0000313" key="7">
    <source>
        <dbReference type="Proteomes" id="UP000007384"/>
    </source>
</evidence>
<dbReference type="EC" id="3.1.26.-" evidence="4"/>
<feature type="active site" evidence="4">
    <location>
        <position position="41"/>
    </location>
</feature>
<evidence type="ECO:0000256" key="2">
    <source>
        <dbReference type="ARBA" id="ARBA00022759"/>
    </source>
</evidence>
<keyword evidence="4" id="KW-0963">Cytoplasm</keyword>
<dbReference type="PIRSF" id="PIRSF005520">
    <property type="entry name" value="UCP005520"/>
    <property type="match status" value="1"/>
</dbReference>
<dbReference type="PANTHER" id="PTHR34276:SF1">
    <property type="entry name" value="MINI-RIBONUCLEASE 3"/>
    <property type="match status" value="1"/>
</dbReference>
<dbReference type="InterPro" id="IPR036389">
    <property type="entry name" value="RNase_III_sf"/>
</dbReference>
<comment type="cofactor">
    <cofactor evidence="4">
        <name>Mg(2+)</name>
        <dbReference type="ChEBI" id="CHEBI:18420"/>
    </cofactor>
</comment>
<dbReference type="KEGG" id="fpe:Ferpe_0969"/>
<dbReference type="PATRIC" id="fig|771875.3.peg.995"/>
<dbReference type="Gene3D" id="1.10.1520.10">
    <property type="entry name" value="Ribonuclease III domain"/>
    <property type="match status" value="1"/>
</dbReference>
<proteinExistence type="inferred from homology"/>
<keyword evidence="4" id="KW-0694">RNA-binding</keyword>
<dbReference type="SMART" id="SM00535">
    <property type="entry name" value="RIBOc"/>
    <property type="match status" value="1"/>
</dbReference>
<evidence type="ECO:0000313" key="6">
    <source>
        <dbReference type="EMBL" id="AFG35079.1"/>
    </source>
</evidence>
<evidence type="ECO:0000256" key="1">
    <source>
        <dbReference type="ARBA" id="ARBA00022722"/>
    </source>
</evidence>